<dbReference type="AlphaFoldDB" id="A0A9W6DD90"/>
<keyword evidence="2" id="KW-1185">Reference proteome</keyword>
<proteinExistence type="predicted"/>
<organism evidence="1 2">
    <name type="scientific">Clostridium folliculivorans</name>
    <dbReference type="NCBI Taxonomy" id="2886038"/>
    <lineage>
        <taxon>Bacteria</taxon>
        <taxon>Bacillati</taxon>
        <taxon>Bacillota</taxon>
        <taxon>Clostridia</taxon>
        <taxon>Eubacteriales</taxon>
        <taxon>Clostridiaceae</taxon>
        <taxon>Clostridium</taxon>
    </lineage>
</organism>
<dbReference type="EMBL" id="BQXY01000014">
    <property type="protein sequence ID" value="GKU27646.1"/>
    <property type="molecule type" value="Genomic_DNA"/>
</dbReference>
<accession>A0A9W6DD90</accession>
<evidence type="ECO:0000313" key="1">
    <source>
        <dbReference type="EMBL" id="GKU27646.1"/>
    </source>
</evidence>
<comment type="caution">
    <text evidence="1">The sequence shown here is derived from an EMBL/GenBank/DDBJ whole genome shotgun (WGS) entry which is preliminary data.</text>
</comment>
<evidence type="ECO:0000313" key="2">
    <source>
        <dbReference type="Proteomes" id="UP001057868"/>
    </source>
</evidence>
<sequence length="69" mass="8005">MDSLLFFRQLDTMRDEDYIKSLVSYLISPVITGVKPCSIINIFNNARNLLLLWHDISLQFVSDLKTICL</sequence>
<protein>
    <submittedName>
        <fullName evidence="1">Uncharacterized protein</fullName>
    </submittedName>
</protein>
<dbReference type="RefSeq" id="WP_261854503.1">
    <property type="nucleotide sequence ID" value="NZ_BQXY01000014.1"/>
</dbReference>
<dbReference type="Proteomes" id="UP001057868">
    <property type="component" value="Unassembled WGS sequence"/>
</dbReference>
<name>A0A9W6DD90_9CLOT</name>
<reference evidence="1" key="1">
    <citation type="journal article" date="2023" name="Int. J. Syst. Evol. Microbiol.">
        <title>&lt;i&gt;Clostridium folliculivorans&lt;/i&gt; sp. nov., isolated from soil samples of an organic paddy in Japan.</title>
        <authorList>
            <person name="Tazawa J."/>
            <person name="Kobayashi H."/>
            <person name="Tanizawa Y."/>
            <person name="Uchino A."/>
            <person name="Tanaka F."/>
            <person name="Urashima Y."/>
            <person name="Miura S."/>
            <person name="Sakamoto M."/>
            <person name="Ohkuma M."/>
            <person name="Tohno M."/>
        </authorList>
    </citation>
    <scope>NUCLEOTIDE SEQUENCE</scope>
    <source>
        <strain evidence="1">D1-1</strain>
    </source>
</reference>
<gene>
    <name evidence="1" type="ORF">CFOLD11_44730</name>
</gene>